<keyword evidence="9" id="KW-0560">Oxidoreductase</keyword>
<dbReference type="Proteomes" id="UP000297245">
    <property type="component" value="Unassembled WGS sequence"/>
</dbReference>
<evidence type="ECO:0000256" key="3">
    <source>
        <dbReference type="ARBA" id="ARBA00004721"/>
    </source>
</evidence>
<evidence type="ECO:0000256" key="12">
    <source>
        <dbReference type="ARBA" id="ARBA00023136"/>
    </source>
</evidence>
<protein>
    <submittedName>
        <fullName evidence="13">Cytochrome P450</fullName>
    </submittedName>
</protein>
<evidence type="ECO:0000313" key="13">
    <source>
        <dbReference type="EMBL" id="THU75383.1"/>
    </source>
</evidence>
<dbReference type="PANTHER" id="PTHR24305">
    <property type="entry name" value="CYTOCHROME P450"/>
    <property type="match status" value="1"/>
</dbReference>
<dbReference type="EMBL" id="ML182239">
    <property type="protein sequence ID" value="THU75383.1"/>
    <property type="molecule type" value="Genomic_DNA"/>
</dbReference>
<keyword evidence="7" id="KW-0479">Metal-binding</keyword>
<dbReference type="InterPro" id="IPR050121">
    <property type="entry name" value="Cytochrome_P450_monoxygenase"/>
</dbReference>
<sequence>TDPHKCLDDNEVLSQMATIILAGHETTASTMTWMLYELARHPEDQRRVREEIQDLRKRKREARQDEEFNSNDYDSMKFFNVVIKETLRLYPIVITLFRYTDRDDVIPLEEPVVSASGEKLKEIPVGKGQRVHINIMGYNKSKSIWGPDAHMWNPERFLNVKKGSTLGVYANLLTFSEL</sequence>
<proteinExistence type="inferred from homology"/>
<dbReference type="GO" id="GO:0016020">
    <property type="term" value="C:membrane"/>
    <property type="evidence" value="ECO:0007669"/>
    <property type="project" value="UniProtKB-SubCell"/>
</dbReference>
<dbReference type="OrthoDB" id="1470350at2759"/>
<dbReference type="GO" id="GO:0016705">
    <property type="term" value="F:oxidoreductase activity, acting on paired donors, with incorporation or reduction of molecular oxygen"/>
    <property type="evidence" value="ECO:0007669"/>
    <property type="project" value="InterPro"/>
</dbReference>
<name>A0A4S8KJ17_DENBC</name>
<evidence type="ECO:0000256" key="7">
    <source>
        <dbReference type="ARBA" id="ARBA00022723"/>
    </source>
</evidence>
<dbReference type="GO" id="GO:0005506">
    <property type="term" value="F:iron ion binding"/>
    <property type="evidence" value="ECO:0007669"/>
    <property type="project" value="InterPro"/>
</dbReference>
<dbReference type="GO" id="GO:0004497">
    <property type="term" value="F:monooxygenase activity"/>
    <property type="evidence" value="ECO:0007669"/>
    <property type="project" value="UniProtKB-KW"/>
</dbReference>
<feature type="non-terminal residue" evidence="13">
    <location>
        <position position="1"/>
    </location>
</feature>
<evidence type="ECO:0000256" key="8">
    <source>
        <dbReference type="ARBA" id="ARBA00022989"/>
    </source>
</evidence>
<dbReference type="SUPFAM" id="SSF48264">
    <property type="entry name" value="Cytochrome P450"/>
    <property type="match status" value="1"/>
</dbReference>
<keyword evidence="12" id="KW-0472">Membrane</keyword>
<reference evidence="13 14" key="1">
    <citation type="journal article" date="2019" name="Nat. Ecol. Evol.">
        <title>Megaphylogeny resolves global patterns of mushroom evolution.</title>
        <authorList>
            <person name="Varga T."/>
            <person name="Krizsan K."/>
            <person name="Foldi C."/>
            <person name="Dima B."/>
            <person name="Sanchez-Garcia M."/>
            <person name="Sanchez-Ramirez S."/>
            <person name="Szollosi G.J."/>
            <person name="Szarkandi J.G."/>
            <person name="Papp V."/>
            <person name="Albert L."/>
            <person name="Andreopoulos W."/>
            <person name="Angelini C."/>
            <person name="Antonin V."/>
            <person name="Barry K.W."/>
            <person name="Bougher N.L."/>
            <person name="Buchanan P."/>
            <person name="Buyck B."/>
            <person name="Bense V."/>
            <person name="Catcheside P."/>
            <person name="Chovatia M."/>
            <person name="Cooper J."/>
            <person name="Damon W."/>
            <person name="Desjardin D."/>
            <person name="Finy P."/>
            <person name="Geml J."/>
            <person name="Haridas S."/>
            <person name="Hughes K."/>
            <person name="Justo A."/>
            <person name="Karasinski D."/>
            <person name="Kautmanova I."/>
            <person name="Kiss B."/>
            <person name="Kocsube S."/>
            <person name="Kotiranta H."/>
            <person name="LaButti K.M."/>
            <person name="Lechner B.E."/>
            <person name="Liimatainen K."/>
            <person name="Lipzen A."/>
            <person name="Lukacs Z."/>
            <person name="Mihaltcheva S."/>
            <person name="Morgado L.N."/>
            <person name="Niskanen T."/>
            <person name="Noordeloos M.E."/>
            <person name="Ohm R.A."/>
            <person name="Ortiz-Santana B."/>
            <person name="Ovrebo C."/>
            <person name="Racz N."/>
            <person name="Riley R."/>
            <person name="Savchenko A."/>
            <person name="Shiryaev A."/>
            <person name="Soop K."/>
            <person name="Spirin V."/>
            <person name="Szebenyi C."/>
            <person name="Tomsovsky M."/>
            <person name="Tulloss R.E."/>
            <person name="Uehling J."/>
            <person name="Grigoriev I.V."/>
            <person name="Vagvolgyi C."/>
            <person name="Papp T."/>
            <person name="Martin F.M."/>
            <person name="Miettinen O."/>
            <person name="Hibbett D.S."/>
            <person name="Nagy L.G."/>
        </authorList>
    </citation>
    <scope>NUCLEOTIDE SEQUENCE [LARGE SCALE GENOMIC DNA]</scope>
    <source>
        <strain evidence="13 14">CBS 962.96</strain>
    </source>
</reference>
<evidence type="ECO:0000256" key="4">
    <source>
        <dbReference type="ARBA" id="ARBA00010617"/>
    </source>
</evidence>
<keyword evidence="11" id="KW-0503">Monooxygenase</keyword>
<dbReference type="InterPro" id="IPR001128">
    <property type="entry name" value="Cyt_P450"/>
</dbReference>
<evidence type="ECO:0000256" key="11">
    <source>
        <dbReference type="ARBA" id="ARBA00023033"/>
    </source>
</evidence>
<dbReference type="AlphaFoldDB" id="A0A4S8KJ17"/>
<dbReference type="PRINTS" id="PR00385">
    <property type="entry name" value="P450"/>
</dbReference>
<comment type="subcellular location">
    <subcellularLocation>
        <location evidence="2">Membrane</location>
    </subcellularLocation>
</comment>
<dbReference type="Pfam" id="PF00067">
    <property type="entry name" value="p450"/>
    <property type="match status" value="1"/>
</dbReference>
<evidence type="ECO:0000256" key="10">
    <source>
        <dbReference type="ARBA" id="ARBA00023004"/>
    </source>
</evidence>
<dbReference type="PRINTS" id="PR00463">
    <property type="entry name" value="EP450I"/>
</dbReference>
<dbReference type="InterPro" id="IPR002401">
    <property type="entry name" value="Cyt_P450_E_grp-I"/>
</dbReference>
<dbReference type="Gene3D" id="1.10.630.10">
    <property type="entry name" value="Cytochrome P450"/>
    <property type="match status" value="1"/>
</dbReference>
<evidence type="ECO:0000256" key="1">
    <source>
        <dbReference type="ARBA" id="ARBA00001971"/>
    </source>
</evidence>
<gene>
    <name evidence="13" type="ORF">K435DRAFT_707262</name>
</gene>
<keyword evidence="8" id="KW-1133">Transmembrane helix</keyword>
<evidence type="ECO:0000256" key="5">
    <source>
        <dbReference type="ARBA" id="ARBA00022617"/>
    </source>
</evidence>
<keyword evidence="10" id="KW-0408">Iron</keyword>
<dbReference type="PANTHER" id="PTHR24305:SF166">
    <property type="entry name" value="CYTOCHROME P450 12A4, MITOCHONDRIAL-RELATED"/>
    <property type="match status" value="1"/>
</dbReference>
<evidence type="ECO:0000256" key="6">
    <source>
        <dbReference type="ARBA" id="ARBA00022692"/>
    </source>
</evidence>
<comment type="pathway">
    <text evidence="3">Secondary metabolite biosynthesis; terpenoid biosynthesis.</text>
</comment>
<evidence type="ECO:0000256" key="9">
    <source>
        <dbReference type="ARBA" id="ARBA00023002"/>
    </source>
</evidence>
<organism evidence="13 14">
    <name type="scientific">Dendrothele bispora (strain CBS 962.96)</name>
    <dbReference type="NCBI Taxonomy" id="1314807"/>
    <lineage>
        <taxon>Eukaryota</taxon>
        <taxon>Fungi</taxon>
        <taxon>Dikarya</taxon>
        <taxon>Basidiomycota</taxon>
        <taxon>Agaricomycotina</taxon>
        <taxon>Agaricomycetes</taxon>
        <taxon>Agaricomycetidae</taxon>
        <taxon>Agaricales</taxon>
        <taxon>Agaricales incertae sedis</taxon>
        <taxon>Dendrothele</taxon>
    </lineage>
</organism>
<evidence type="ECO:0000256" key="2">
    <source>
        <dbReference type="ARBA" id="ARBA00004370"/>
    </source>
</evidence>
<comment type="similarity">
    <text evidence="4">Belongs to the cytochrome P450 family.</text>
</comment>
<keyword evidence="5" id="KW-0349">Heme</keyword>
<evidence type="ECO:0000313" key="14">
    <source>
        <dbReference type="Proteomes" id="UP000297245"/>
    </source>
</evidence>
<accession>A0A4S8KJ17</accession>
<keyword evidence="6" id="KW-0812">Transmembrane</keyword>
<dbReference type="GO" id="GO:0020037">
    <property type="term" value="F:heme binding"/>
    <property type="evidence" value="ECO:0007669"/>
    <property type="project" value="InterPro"/>
</dbReference>
<dbReference type="InterPro" id="IPR036396">
    <property type="entry name" value="Cyt_P450_sf"/>
</dbReference>
<comment type="cofactor">
    <cofactor evidence="1">
        <name>heme</name>
        <dbReference type="ChEBI" id="CHEBI:30413"/>
    </cofactor>
</comment>
<keyword evidence="14" id="KW-1185">Reference proteome</keyword>